<dbReference type="InterPro" id="IPR000726">
    <property type="entry name" value="Glyco_hydro_19_cat"/>
</dbReference>
<name>A0A5J9WJS4_9POAL</name>
<evidence type="ECO:0000256" key="4">
    <source>
        <dbReference type="ARBA" id="ARBA00023277"/>
    </source>
</evidence>
<dbReference type="GO" id="GO:0000272">
    <property type="term" value="P:polysaccharide catabolic process"/>
    <property type="evidence" value="ECO:0007669"/>
    <property type="project" value="UniProtKB-KW"/>
</dbReference>
<reference evidence="8 9" key="1">
    <citation type="journal article" date="2019" name="Sci. Rep.">
        <title>A high-quality genome of Eragrostis curvula grass provides insights into Poaceae evolution and supports new strategies to enhance forage quality.</title>
        <authorList>
            <person name="Carballo J."/>
            <person name="Santos B.A.C.M."/>
            <person name="Zappacosta D."/>
            <person name="Garbus I."/>
            <person name="Selva J.P."/>
            <person name="Gallo C.A."/>
            <person name="Diaz A."/>
            <person name="Albertini E."/>
            <person name="Caccamo M."/>
            <person name="Echenique V."/>
        </authorList>
    </citation>
    <scope>NUCLEOTIDE SEQUENCE [LARGE SCALE GENOMIC DNA]</scope>
    <source>
        <strain evidence="9">cv. Victoria</strain>
        <tissue evidence="8">Leaf</tissue>
    </source>
</reference>
<dbReference type="EMBL" id="RWGY01000004">
    <property type="protein sequence ID" value="TVU48488.1"/>
    <property type="molecule type" value="Genomic_DNA"/>
</dbReference>
<feature type="non-terminal residue" evidence="8">
    <location>
        <position position="1"/>
    </location>
</feature>
<gene>
    <name evidence="8" type="ORF">EJB05_08126</name>
</gene>
<keyword evidence="4" id="KW-0119">Carbohydrate metabolism</keyword>
<dbReference type="EC" id="3.2.1.14" evidence="2"/>
<evidence type="ECO:0000313" key="9">
    <source>
        <dbReference type="Proteomes" id="UP000324897"/>
    </source>
</evidence>
<dbReference type="InterPro" id="IPR023346">
    <property type="entry name" value="Lysozyme-like_dom_sf"/>
</dbReference>
<comment type="catalytic activity">
    <reaction evidence="1">
        <text>Random endo-hydrolysis of N-acetyl-beta-D-glucosaminide (1-&gt;4)-beta-linkages in chitin and chitodextrins.</text>
        <dbReference type="EC" id="3.2.1.14"/>
    </reaction>
</comment>
<evidence type="ECO:0000256" key="5">
    <source>
        <dbReference type="ARBA" id="ARBA00023295"/>
    </source>
</evidence>
<dbReference type="Gene3D" id="1.10.530.10">
    <property type="match status" value="1"/>
</dbReference>
<evidence type="ECO:0000256" key="6">
    <source>
        <dbReference type="ARBA" id="ARBA00023326"/>
    </source>
</evidence>
<feature type="domain" description="Glycoside hydrolase family 19 catalytic" evidence="7">
    <location>
        <begin position="36"/>
        <end position="46"/>
    </location>
</feature>
<evidence type="ECO:0000256" key="2">
    <source>
        <dbReference type="ARBA" id="ARBA00012729"/>
    </source>
</evidence>
<dbReference type="SUPFAM" id="SSF53955">
    <property type="entry name" value="Lysozyme-like"/>
    <property type="match status" value="1"/>
</dbReference>
<dbReference type="GO" id="GO:0006032">
    <property type="term" value="P:chitin catabolic process"/>
    <property type="evidence" value="ECO:0007669"/>
    <property type="project" value="InterPro"/>
</dbReference>
<evidence type="ECO:0000259" key="7">
    <source>
        <dbReference type="PROSITE" id="PS00774"/>
    </source>
</evidence>
<keyword evidence="3" id="KW-0378">Hydrolase</keyword>
<dbReference type="Proteomes" id="UP000324897">
    <property type="component" value="Chromosome 5"/>
</dbReference>
<dbReference type="CDD" id="cd00325">
    <property type="entry name" value="chitinase_GH19"/>
    <property type="match status" value="1"/>
</dbReference>
<protein>
    <recommendedName>
        <fullName evidence="2">chitinase</fullName>
        <ecNumber evidence="2">3.2.1.14</ecNumber>
    </recommendedName>
</protein>
<dbReference type="Pfam" id="PF00182">
    <property type="entry name" value="Glyco_hydro_19"/>
    <property type="match status" value="1"/>
</dbReference>
<evidence type="ECO:0000313" key="8">
    <source>
        <dbReference type="EMBL" id="TVU48488.1"/>
    </source>
</evidence>
<comment type="caution">
    <text evidence="8">The sequence shown here is derived from an EMBL/GenBank/DDBJ whole genome shotgun (WGS) entry which is preliminary data.</text>
</comment>
<dbReference type="GO" id="GO:0050832">
    <property type="term" value="P:defense response to fungus"/>
    <property type="evidence" value="ECO:0007669"/>
    <property type="project" value="TreeGrafter"/>
</dbReference>
<evidence type="ECO:0000256" key="1">
    <source>
        <dbReference type="ARBA" id="ARBA00000822"/>
    </source>
</evidence>
<dbReference type="OrthoDB" id="5985073at2759"/>
<dbReference type="AlphaFoldDB" id="A0A5J9WJS4"/>
<sequence>MKYIGFNSDYNYMQAGKALGLDLVKNPDMVSNDPVVAFRTAIWFWMTPQSPKPSCHDVMTNNWTPSAKDRSAGRLPGYGVVTNIINGGNECGKGQPDPNARDRLGYYKRYCQMLGVGPGDNVACKNQKPFA</sequence>
<keyword evidence="5" id="KW-0326">Glycosidase</keyword>
<dbReference type="PROSITE" id="PS00774">
    <property type="entry name" value="CHITINASE_19_2"/>
    <property type="match status" value="1"/>
</dbReference>
<organism evidence="8 9">
    <name type="scientific">Eragrostis curvula</name>
    <name type="common">weeping love grass</name>
    <dbReference type="NCBI Taxonomy" id="38414"/>
    <lineage>
        <taxon>Eukaryota</taxon>
        <taxon>Viridiplantae</taxon>
        <taxon>Streptophyta</taxon>
        <taxon>Embryophyta</taxon>
        <taxon>Tracheophyta</taxon>
        <taxon>Spermatophyta</taxon>
        <taxon>Magnoliopsida</taxon>
        <taxon>Liliopsida</taxon>
        <taxon>Poales</taxon>
        <taxon>Poaceae</taxon>
        <taxon>PACMAD clade</taxon>
        <taxon>Chloridoideae</taxon>
        <taxon>Eragrostideae</taxon>
        <taxon>Eragrostidinae</taxon>
        <taxon>Eragrostis</taxon>
    </lineage>
</organism>
<dbReference type="GO" id="GO:0016998">
    <property type="term" value="P:cell wall macromolecule catabolic process"/>
    <property type="evidence" value="ECO:0007669"/>
    <property type="project" value="InterPro"/>
</dbReference>
<dbReference type="Gramene" id="TVU48488">
    <property type="protein sequence ID" value="TVU48488"/>
    <property type="gene ID" value="EJB05_08126"/>
</dbReference>
<dbReference type="PANTHER" id="PTHR22595">
    <property type="entry name" value="CHITINASE-RELATED"/>
    <property type="match status" value="1"/>
</dbReference>
<keyword evidence="9" id="KW-1185">Reference proteome</keyword>
<dbReference type="GO" id="GO:0008843">
    <property type="term" value="F:endochitinase activity"/>
    <property type="evidence" value="ECO:0007669"/>
    <property type="project" value="UniProtKB-EC"/>
</dbReference>
<accession>A0A5J9WJS4</accession>
<dbReference type="PANTHER" id="PTHR22595:SF45">
    <property type="entry name" value="CHITINASE 11"/>
    <property type="match status" value="1"/>
</dbReference>
<keyword evidence="6" id="KW-0624">Polysaccharide degradation</keyword>
<proteinExistence type="predicted"/>
<evidence type="ECO:0000256" key="3">
    <source>
        <dbReference type="ARBA" id="ARBA00022801"/>
    </source>
</evidence>